<gene>
    <name evidence="4" type="ORF">HD592_000435</name>
</gene>
<feature type="region of interest" description="Disordered" evidence="1">
    <location>
        <begin position="545"/>
        <end position="586"/>
    </location>
</feature>
<comment type="caution">
    <text evidence="4">The sequence shown here is derived from an EMBL/GenBank/DDBJ whole genome shotgun (WGS) entry which is preliminary data.</text>
</comment>
<name>A0A923E3H5_9ACTO</name>
<dbReference type="NCBIfam" id="NF038134">
    <property type="entry name" value="choice_anch_M"/>
    <property type="match status" value="2"/>
</dbReference>
<accession>A0A923E3H5</accession>
<feature type="chain" id="PRO_5036746515" evidence="3">
    <location>
        <begin position="29"/>
        <end position="997"/>
    </location>
</feature>
<feature type="region of interest" description="Disordered" evidence="1">
    <location>
        <begin position="824"/>
        <end position="926"/>
    </location>
</feature>
<dbReference type="EMBL" id="JACHMK010000001">
    <property type="protein sequence ID" value="MBB6333870.1"/>
    <property type="molecule type" value="Genomic_DNA"/>
</dbReference>
<keyword evidence="2" id="KW-0472">Membrane</keyword>
<reference evidence="4" key="1">
    <citation type="submission" date="2020-08" db="EMBL/GenBank/DDBJ databases">
        <title>Sequencing the genomes of 1000 actinobacteria strains.</title>
        <authorList>
            <person name="Klenk H.-P."/>
        </authorList>
    </citation>
    <scope>NUCLEOTIDE SEQUENCE</scope>
    <source>
        <strain evidence="4">DSM 10695</strain>
    </source>
</reference>
<keyword evidence="2" id="KW-1133">Transmembrane helix</keyword>
<evidence type="ECO:0000313" key="5">
    <source>
        <dbReference type="Proteomes" id="UP000617426"/>
    </source>
</evidence>
<sequence length="997" mass="102033">MRIHSPAALLVGAALLLAPLASAPAARAESPESDAPALAAEHKPGQAGVGDLLPADLTVPAGSSAADPAATPGADGRVAHACAGRKILHHSHVDAAYATRIKGELAMTVIDGQQVLDDPASVCIRLAPDARSSDGREVSRMVIPSQTKGLFDFLGKPGDIVWNAPQELVDNWRPVWAGIGAFDVHHENSLPEGVLLDEISIQITGVSGPGRVEVWRTVGSDSLSRGLSSDPSLAPLKLRIGSHGHWNWSFTQAGVYRLTMVASYLPKDGGERVVSRPTTVTWLVGSDAEVGLPEGTTTSLTPVCVSAEQVRDQPSGSGAPSAGGTTGGSDPAPAAPAADTTSVDEARAQINTLFRHPRFIPAPPSAPQNYVYAASMTDAQRNGKTIKAVELTVTRDGAPTSDAPILEVPDSLRQKTEIGEAWVLPASGSNGSLGYDFTKMPAELRSQPIVFDVAVFSGPKEGRYIAGTIADGKMTTLHDTVTRAARKNHTNDPKALPLAHVFTKPGVYKVEYSISADDVAKNHSYASRVAYFVVGDAAIRALKEIDAEKKQPTPAPDAPSQSGGTSGSKDPVSPSAPAEGETSGGAAASPLHLITEGHMDQALALKDGKAQVFVLDTVDPRKPVTRESGTFAYAVPDRTHAMIPGTAKGYEELRAAAPKGVWSLPETQIEGIPWVGFSTERVDYSALGPAGVTVRLANFTGPGRLITGNTSLFDGFVTRLDSLKPDTAISYRFGSHDHQAFYFTAPGRYATDFVYTAHLKDGTSVDKTLRAVFLVGDAAIAKNIAGGAAPAPGSASGSASSGRGRLLPIDELVASLNAAARAESSGGASTPAAPAASTGAQAASSPIPLPTSAHPVLGAPSPQGGTVTQAAGGASPAPVSSGATASSSASAPSGASGSSAVSGTLVSASGSGEDGAASTGETAEDGAAEGLSFEEGTGEGSVRALSKAESPVSALLNPERGSAASPSSAWWSWILVGIGISAFIGVGGWAFFVRRRA</sequence>
<feature type="region of interest" description="Disordered" evidence="1">
    <location>
        <begin position="27"/>
        <end position="54"/>
    </location>
</feature>
<feature type="transmembrane region" description="Helical" evidence="2">
    <location>
        <begin position="970"/>
        <end position="992"/>
    </location>
</feature>
<keyword evidence="3" id="KW-0732">Signal</keyword>
<feature type="compositionally biased region" description="Low complexity" evidence="1">
    <location>
        <begin position="575"/>
        <end position="586"/>
    </location>
</feature>
<feature type="compositionally biased region" description="Low complexity" evidence="1">
    <location>
        <begin position="824"/>
        <end position="846"/>
    </location>
</feature>
<keyword evidence="5" id="KW-1185">Reference proteome</keyword>
<feature type="region of interest" description="Disordered" evidence="1">
    <location>
        <begin position="308"/>
        <end position="343"/>
    </location>
</feature>
<evidence type="ECO:0000256" key="1">
    <source>
        <dbReference type="SAM" id="MobiDB-lite"/>
    </source>
</evidence>
<organism evidence="4 5">
    <name type="scientific">Schaalia hyovaginalis</name>
    <dbReference type="NCBI Taxonomy" id="29316"/>
    <lineage>
        <taxon>Bacteria</taxon>
        <taxon>Bacillati</taxon>
        <taxon>Actinomycetota</taxon>
        <taxon>Actinomycetes</taxon>
        <taxon>Actinomycetales</taxon>
        <taxon>Actinomycetaceae</taxon>
        <taxon>Schaalia</taxon>
    </lineage>
</organism>
<proteinExistence type="predicted"/>
<evidence type="ECO:0000256" key="3">
    <source>
        <dbReference type="SAM" id="SignalP"/>
    </source>
</evidence>
<evidence type="ECO:0000256" key="2">
    <source>
        <dbReference type="SAM" id="Phobius"/>
    </source>
</evidence>
<dbReference type="NCBIfam" id="TIGR03769">
    <property type="entry name" value="P_ac_wall_RPT"/>
    <property type="match status" value="1"/>
</dbReference>
<dbReference type="RefSeq" id="WP_184451528.1">
    <property type="nucleotide sequence ID" value="NZ_JACHMK010000001.1"/>
</dbReference>
<feature type="compositionally biased region" description="Low complexity" evidence="1">
    <location>
        <begin position="863"/>
        <end position="920"/>
    </location>
</feature>
<feature type="compositionally biased region" description="Low complexity" evidence="1">
    <location>
        <begin position="314"/>
        <end position="341"/>
    </location>
</feature>
<feature type="signal peptide" evidence="3">
    <location>
        <begin position="1"/>
        <end position="28"/>
    </location>
</feature>
<feature type="compositionally biased region" description="Low complexity" evidence="1">
    <location>
        <begin position="27"/>
        <end position="37"/>
    </location>
</feature>
<dbReference type="AlphaFoldDB" id="A0A923E3H5"/>
<dbReference type="Proteomes" id="UP000617426">
    <property type="component" value="Unassembled WGS sequence"/>
</dbReference>
<protein>
    <submittedName>
        <fullName evidence="4">Surface-anchored protein</fullName>
    </submittedName>
</protein>
<evidence type="ECO:0000313" key="4">
    <source>
        <dbReference type="EMBL" id="MBB6333870.1"/>
    </source>
</evidence>
<dbReference type="InterPro" id="IPR022435">
    <property type="entry name" value="Surface-anchored_actinobac"/>
</dbReference>
<keyword evidence="2" id="KW-0812">Transmembrane</keyword>